<feature type="chain" id="PRO_5017549128" evidence="1">
    <location>
        <begin position="23"/>
        <end position="162"/>
    </location>
</feature>
<comment type="caution">
    <text evidence="2">The sequence shown here is derived from an EMBL/GenBank/DDBJ whole genome shotgun (WGS) entry which is preliminary data.</text>
</comment>
<evidence type="ECO:0000313" key="2">
    <source>
        <dbReference type="EMBL" id="REH37943.1"/>
    </source>
</evidence>
<keyword evidence="3" id="KW-1185">Reference proteome</keyword>
<evidence type="ECO:0000313" key="3">
    <source>
        <dbReference type="Proteomes" id="UP000256774"/>
    </source>
</evidence>
<protein>
    <submittedName>
        <fullName evidence="2">DUF3015 family protein</fullName>
    </submittedName>
</protein>
<dbReference type="OrthoDB" id="334910at2"/>
<dbReference type="InterPro" id="IPR021383">
    <property type="entry name" value="DUF3015"/>
</dbReference>
<accession>A0A3E0H4X4</accession>
<evidence type="ECO:0000256" key="1">
    <source>
        <dbReference type="SAM" id="SignalP"/>
    </source>
</evidence>
<feature type="signal peptide" evidence="1">
    <location>
        <begin position="1"/>
        <end position="22"/>
    </location>
</feature>
<dbReference type="Pfam" id="PF11220">
    <property type="entry name" value="DUF3015"/>
    <property type="match status" value="1"/>
</dbReference>
<dbReference type="AlphaFoldDB" id="A0A3E0H4X4"/>
<gene>
    <name evidence="2" type="ORF">DFR26_1727</name>
</gene>
<name>A0A3E0H4X4_9GAMM</name>
<sequence>MKKLLAVALMAGMGSMSTVASADQDVGCGVGTILWAGQSGLIPKVLAATTNGTFGNQTFGISTGTLGCQQSGVITSRVRLTMYTGSNIEKLARDMSVGEGESLNVLADLMGVPATDKPAFFQATRTHFGTIFAPENVTAGQVLDALNGVMAADSTLAGYVKA</sequence>
<dbReference type="EMBL" id="QUNR01000003">
    <property type="protein sequence ID" value="REH37943.1"/>
    <property type="molecule type" value="Genomic_DNA"/>
</dbReference>
<proteinExistence type="predicted"/>
<keyword evidence="1" id="KW-0732">Signal</keyword>
<organism evidence="2 3">
    <name type="scientific">Paraperlucidibaca baekdonensis</name>
    <dbReference type="NCBI Taxonomy" id="748120"/>
    <lineage>
        <taxon>Bacteria</taxon>
        <taxon>Pseudomonadati</taxon>
        <taxon>Pseudomonadota</taxon>
        <taxon>Gammaproteobacteria</taxon>
        <taxon>Moraxellales</taxon>
        <taxon>Moraxellaceae</taxon>
        <taxon>Paraperlucidibaca</taxon>
    </lineage>
</organism>
<dbReference type="RefSeq" id="WP_116208533.1">
    <property type="nucleotide sequence ID" value="NZ_QUNR01000003.1"/>
</dbReference>
<dbReference type="Proteomes" id="UP000256774">
    <property type="component" value="Unassembled WGS sequence"/>
</dbReference>
<reference evidence="2 3" key="1">
    <citation type="submission" date="2018-08" db="EMBL/GenBank/DDBJ databases">
        <title>Genomic Encyclopedia of Type Strains, Phase IV (KMG-IV): sequencing the most valuable type-strain genomes for metagenomic binning, comparative biology and taxonomic classification.</title>
        <authorList>
            <person name="Goeker M."/>
        </authorList>
    </citation>
    <scope>NUCLEOTIDE SEQUENCE [LARGE SCALE GENOMIC DNA]</scope>
    <source>
        <strain evidence="2 3">DSM 26022</strain>
    </source>
</reference>